<accession>A0A133ZUK9</accession>
<keyword evidence="3" id="KW-0813">Transport</keyword>
<dbReference type="PANTHER" id="PTHR34702:SF1">
    <property type="entry name" value="NA(+)_H(+) ANTIPORTER SUBUNIT F"/>
    <property type="match status" value="1"/>
</dbReference>
<dbReference type="EMBL" id="LSDC01000079">
    <property type="protein sequence ID" value="KXB59119.1"/>
    <property type="molecule type" value="Genomic_DNA"/>
</dbReference>
<evidence type="ECO:0000256" key="6">
    <source>
        <dbReference type="ARBA" id="ARBA00022989"/>
    </source>
</evidence>
<dbReference type="PANTHER" id="PTHR34702">
    <property type="entry name" value="NA(+)/H(+) ANTIPORTER SUBUNIT F1"/>
    <property type="match status" value="1"/>
</dbReference>
<dbReference type="AlphaFoldDB" id="A0A133ZUK9"/>
<gene>
    <name evidence="9" type="ORF">HMPREF3186_01274</name>
</gene>
<feature type="transmembrane region" description="Helical" evidence="8">
    <location>
        <begin position="38"/>
        <end position="58"/>
    </location>
</feature>
<dbReference type="RefSeq" id="WP_004264179.1">
    <property type="nucleotide sequence ID" value="NZ_CP083637.1"/>
</dbReference>
<feature type="transmembrane region" description="Helical" evidence="8">
    <location>
        <begin position="64"/>
        <end position="86"/>
    </location>
</feature>
<keyword evidence="7 8" id="KW-0472">Membrane</keyword>
<evidence type="ECO:0000256" key="8">
    <source>
        <dbReference type="SAM" id="Phobius"/>
    </source>
</evidence>
<dbReference type="GeneID" id="93288557"/>
<dbReference type="STRING" id="1379.HMPREF3186_01274"/>
<dbReference type="PATRIC" id="fig|1379.3.peg.1254"/>
<organism evidence="9 10">
    <name type="scientific">Gemella haemolysans</name>
    <dbReference type="NCBI Taxonomy" id="1379"/>
    <lineage>
        <taxon>Bacteria</taxon>
        <taxon>Bacillati</taxon>
        <taxon>Bacillota</taxon>
        <taxon>Bacilli</taxon>
        <taxon>Bacillales</taxon>
        <taxon>Gemellaceae</taxon>
        <taxon>Gemella</taxon>
    </lineage>
</organism>
<comment type="caution">
    <text evidence="9">The sequence shown here is derived from an EMBL/GenBank/DDBJ whole genome shotgun (WGS) entry which is preliminary data.</text>
</comment>
<evidence type="ECO:0000256" key="3">
    <source>
        <dbReference type="ARBA" id="ARBA00022448"/>
    </source>
</evidence>
<dbReference type="Pfam" id="PF04066">
    <property type="entry name" value="MrpF_PhaF"/>
    <property type="match status" value="1"/>
</dbReference>
<proteinExistence type="inferred from homology"/>
<reference evidence="10" key="1">
    <citation type="submission" date="2016-01" db="EMBL/GenBank/DDBJ databases">
        <authorList>
            <person name="Mitreva M."/>
            <person name="Pepin K.H."/>
            <person name="Mihindukulasuriya K.A."/>
            <person name="Fulton R."/>
            <person name="Fronick C."/>
            <person name="O'Laughlin M."/>
            <person name="Miner T."/>
            <person name="Herter B."/>
            <person name="Rosa B.A."/>
            <person name="Cordes M."/>
            <person name="Tomlinson C."/>
            <person name="Wollam A."/>
            <person name="Palsikar V.B."/>
            <person name="Mardis E.R."/>
            <person name="Wilson R.K."/>
        </authorList>
    </citation>
    <scope>NUCLEOTIDE SEQUENCE [LARGE SCALE GENOMIC DNA]</scope>
    <source>
        <strain evidence="10">DNF01167</strain>
    </source>
</reference>
<evidence type="ECO:0000313" key="10">
    <source>
        <dbReference type="Proteomes" id="UP000070355"/>
    </source>
</evidence>
<keyword evidence="6 8" id="KW-1133">Transmembrane helix</keyword>
<comment type="similarity">
    <text evidence="2">Belongs to the CPA3 antiporters (TC 2.A.63) subunit F family.</text>
</comment>
<dbReference type="OrthoDB" id="2990536at2"/>
<keyword evidence="4" id="KW-1003">Cell membrane</keyword>
<comment type="subcellular location">
    <subcellularLocation>
        <location evidence="1">Cell membrane</location>
        <topology evidence="1">Multi-pass membrane protein</topology>
    </subcellularLocation>
</comment>
<sequence length="96" mass="10822">MDKVLDYSILLGIFASIAMIFFLLIYIVKKPSIFDKLIASDLLAMPLMCLIVLVSMYYKTFSYISLILIIAIICLVGTVVTARFLAKKEVFSDDTK</sequence>
<evidence type="ECO:0000256" key="1">
    <source>
        <dbReference type="ARBA" id="ARBA00004651"/>
    </source>
</evidence>
<evidence type="ECO:0000256" key="7">
    <source>
        <dbReference type="ARBA" id="ARBA00023136"/>
    </source>
</evidence>
<evidence type="ECO:0000256" key="5">
    <source>
        <dbReference type="ARBA" id="ARBA00022692"/>
    </source>
</evidence>
<evidence type="ECO:0000256" key="2">
    <source>
        <dbReference type="ARBA" id="ARBA00009212"/>
    </source>
</evidence>
<keyword evidence="5 8" id="KW-0812">Transmembrane</keyword>
<dbReference type="InterPro" id="IPR007208">
    <property type="entry name" value="MrpF/PhaF-like"/>
</dbReference>
<evidence type="ECO:0000313" key="9">
    <source>
        <dbReference type="EMBL" id="KXB59119.1"/>
    </source>
</evidence>
<dbReference type="GO" id="GO:0005886">
    <property type="term" value="C:plasma membrane"/>
    <property type="evidence" value="ECO:0007669"/>
    <property type="project" value="UniProtKB-SubCell"/>
</dbReference>
<dbReference type="Proteomes" id="UP000070355">
    <property type="component" value="Unassembled WGS sequence"/>
</dbReference>
<dbReference type="GO" id="GO:0015385">
    <property type="term" value="F:sodium:proton antiporter activity"/>
    <property type="evidence" value="ECO:0007669"/>
    <property type="project" value="TreeGrafter"/>
</dbReference>
<evidence type="ECO:0000256" key="4">
    <source>
        <dbReference type="ARBA" id="ARBA00022475"/>
    </source>
</evidence>
<feature type="transmembrane region" description="Helical" evidence="8">
    <location>
        <begin position="6"/>
        <end position="26"/>
    </location>
</feature>
<protein>
    <submittedName>
        <fullName evidence="9">Multiple resistance and pH regulation protein F</fullName>
    </submittedName>
</protein>
<name>A0A133ZUK9_9BACL</name>